<dbReference type="AlphaFoldDB" id="A0A1G4J7B2"/>
<evidence type="ECO:0000256" key="1">
    <source>
        <dbReference type="SAM" id="Coils"/>
    </source>
</evidence>
<accession>A0A1G4J7B2</accession>
<evidence type="ECO:0000313" key="4">
    <source>
        <dbReference type="EMBL" id="SCU85748.1"/>
    </source>
</evidence>
<protein>
    <submittedName>
        <fullName evidence="4">LADA_0D09406g1_1</fullName>
    </submittedName>
</protein>
<dbReference type="PANTHER" id="PTHR31011:SF2">
    <property type="entry name" value="PROTEIN STB2-RELATED"/>
    <property type="match status" value="1"/>
</dbReference>
<dbReference type="Pfam" id="PF25995">
    <property type="entry name" value="STB6_N"/>
    <property type="match status" value="1"/>
</dbReference>
<dbReference type="InterPro" id="IPR059025">
    <property type="entry name" value="STB6_N"/>
</dbReference>
<evidence type="ECO:0000259" key="3">
    <source>
        <dbReference type="Pfam" id="PF25995"/>
    </source>
</evidence>
<dbReference type="STRING" id="1266660.A0A1G4J7B2"/>
<sequence length="759" mass="86872">MNDDYQRTPGSIHKEKSHSRASSASHSDTSHLAGFVFPDLRAIYNLKLHEIPDLAFTEVTLFGFEVYLVEQWILERKFSTIITSYTGSSQDIVHAVKFALPESPHHWPTPFKKYYEELTTFAAPKWTEDGTMFVSTSSQIPSTLNLLHLECGDLRKIWDVFKVNIDLKRLQCGGRSALLLCEPSGASCEKFAQLYKVTATTMGANEQEHGLSVHAVDELVSMIQISLTYFNLLDFRFKDGILCVFTEKAIVDWWSIYGTVYLGCDRPRHEGPLGPITVAALVSLVLTVFFKLTVVNCMSTKEPFDEEAFYGGIYQFQKKYGLLKAAGKSAPGLDPVTISKLFEVTPKISNTDIFKIKKVVKSTVQDIAGKGNPVQLSNGILTTDLDYLTKNVHGSILCFLWRGKNLKYSNPKGRPKQKFRDLSFNRGDPTEKILKSNVATTKAGNEVWADSEEKLARENEYHEYVYEPRLSKNTSLKADRAAVKTGGVESEFKSMESTFHIEMHRRSSAPFLPEDVNLLQLDYENVPRKITGQRMLDSRRVSFSVIQDAVDVWRYPFEPSMVKCARDSLKLEKSIKLHSDVSTEVRNDAHFRANCQYESLQEVYAHLQFKLKELDQLHYGLEGKYSLARSDMTELDSLVSKLKYDLRSLEVRMREVDERVGQFCSKINNMAWSIENDKVNNLMTSSLYNNPKKLDRYAQEILESADKFRSKGVLLNVWRYIRSSSPSIMRELHRSWEYLWRGFLPQKLYGDYRTEQAHP</sequence>
<dbReference type="OrthoDB" id="19806at2759"/>
<proteinExistence type="predicted"/>
<dbReference type="InterPro" id="IPR038919">
    <property type="entry name" value="STB2/STB2"/>
</dbReference>
<name>A0A1G4J7B2_9SACH</name>
<feature type="domain" description="STB6-like N-terminal" evidence="3">
    <location>
        <begin position="35"/>
        <end position="170"/>
    </location>
</feature>
<keyword evidence="5" id="KW-1185">Reference proteome</keyword>
<dbReference type="GO" id="GO:0070822">
    <property type="term" value="C:Sin3-type complex"/>
    <property type="evidence" value="ECO:0007669"/>
    <property type="project" value="TreeGrafter"/>
</dbReference>
<evidence type="ECO:0000313" key="5">
    <source>
        <dbReference type="Proteomes" id="UP000190274"/>
    </source>
</evidence>
<feature type="coiled-coil region" evidence="1">
    <location>
        <begin position="597"/>
        <end position="659"/>
    </location>
</feature>
<reference evidence="4 5" key="1">
    <citation type="submission" date="2016-03" db="EMBL/GenBank/DDBJ databases">
        <authorList>
            <person name="Devillers H."/>
        </authorList>
    </citation>
    <scope>NUCLEOTIDE SEQUENCE [LARGE SCALE GENOMIC DNA]</scope>
    <source>
        <strain evidence="4">CBS 10888</strain>
    </source>
</reference>
<dbReference type="Proteomes" id="UP000190274">
    <property type="component" value="Chromosome D"/>
</dbReference>
<keyword evidence="1" id="KW-0175">Coiled coil</keyword>
<feature type="region of interest" description="Disordered" evidence="2">
    <location>
        <begin position="1"/>
        <end position="26"/>
    </location>
</feature>
<gene>
    <name evidence="4" type="ORF">LADA_0D09406G</name>
</gene>
<dbReference type="EMBL" id="LT598454">
    <property type="protein sequence ID" value="SCU85748.1"/>
    <property type="molecule type" value="Genomic_DNA"/>
</dbReference>
<dbReference type="PANTHER" id="PTHR31011">
    <property type="entry name" value="PROTEIN STB2-RELATED"/>
    <property type="match status" value="1"/>
</dbReference>
<organism evidence="4 5">
    <name type="scientific">Lachancea dasiensis</name>
    <dbReference type="NCBI Taxonomy" id="1072105"/>
    <lineage>
        <taxon>Eukaryota</taxon>
        <taxon>Fungi</taxon>
        <taxon>Dikarya</taxon>
        <taxon>Ascomycota</taxon>
        <taxon>Saccharomycotina</taxon>
        <taxon>Saccharomycetes</taxon>
        <taxon>Saccharomycetales</taxon>
        <taxon>Saccharomycetaceae</taxon>
        <taxon>Lachancea</taxon>
    </lineage>
</organism>
<evidence type="ECO:0000256" key="2">
    <source>
        <dbReference type="SAM" id="MobiDB-lite"/>
    </source>
</evidence>